<evidence type="ECO:0000313" key="5">
    <source>
        <dbReference type="Proteomes" id="UP001501671"/>
    </source>
</evidence>
<proteinExistence type="inferred from homology"/>
<evidence type="ECO:0000256" key="2">
    <source>
        <dbReference type="SAM" id="Coils"/>
    </source>
</evidence>
<keyword evidence="3" id="KW-0732">Signal</keyword>
<dbReference type="InterPro" id="IPR010131">
    <property type="entry name" value="MdtP/NodT-like"/>
</dbReference>
<dbReference type="SUPFAM" id="SSF56954">
    <property type="entry name" value="Outer membrane efflux proteins (OEP)"/>
    <property type="match status" value="1"/>
</dbReference>
<feature type="chain" id="PRO_5045745948" evidence="3">
    <location>
        <begin position="17"/>
        <end position="413"/>
    </location>
</feature>
<reference evidence="5" key="1">
    <citation type="journal article" date="2019" name="Int. J. Syst. Evol. Microbiol.">
        <title>The Global Catalogue of Microorganisms (GCM) 10K type strain sequencing project: providing services to taxonomists for standard genome sequencing and annotation.</title>
        <authorList>
            <consortium name="The Broad Institute Genomics Platform"/>
            <consortium name="The Broad Institute Genome Sequencing Center for Infectious Disease"/>
            <person name="Wu L."/>
            <person name="Ma J."/>
        </authorList>
    </citation>
    <scope>NUCLEOTIDE SEQUENCE [LARGE SCALE GENOMIC DNA]</scope>
    <source>
        <strain evidence="5">JCM 17666</strain>
    </source>
</reference>
<dbReference type="Gene3D" id="1.20.1600.10">
    <property type="entry name" value="Outer membrane efflux proteins (OEP)"/>
    <property type="match status" value="1"/>
</dbReference>
<protein>
    <submittedName>
        <fullName evidence="4">TolC family protein</fullName>
    </submittedName>
</protein>
<keyword evidence="2" id="KW-0175">Coiled coil</keyword>
<comment type="caution">
    <text evidence="4">The sequence shown here is derived from an EMBL/GenBank/DDBJ whole genome shotgun (WGS) entry which is preliminary data.</text>
</comment>
<accession>A0ABP8GBA0</accession>
<dbReference type="PANTHER" id="PTHR30203:SF24">
    <property type="entry name" value="BLR4935 PROTEIN"/>
    <property type="match status" value="1"/>
</dbReference>
<dbReference type="PANTHER" id="PTHR30203">
    <property type="entry name" value="OUTER MEMBRANE CATION EFFLUX PROTEIN"/>
    <property type="match status" value="1"/>
</dbReference>
<sequence>MPGLALALGLPMVVLAQPAAPESRPYFQQRTPSAEPLTLDMALALSAGHNASLAAAAKEVDALQGGVTQAGLLPNPDLSIRLEDTRRETRTTIAEFGIPVELGGKRTARITAAERARSVAQADLAVARANVRAATVAAFFNVLVAQENVRLTQGAVDVAARAVDVVGRRVAAGKVPPLEETRAQVERANADLALAEAKTALESARVSLGALWGAPPSDVSEVVGNLDALPERAAIQTLLAELDDAPELVVGRMEIQRREAVVQLERSRQYPDIRITAGTQRDYSLGRNQALIGVSIPLPLFNRNQGGLYEATVRADQAEDQLRATRIRLDEELRQAAARLAFAREAAATLRSSVLPGAQQAYGVATAGFEAGKFGFLDILDAQRTLFQARIRYLASLADTYQAAIAIDRILGR</sequence>
<dbReference type="InterPro" id="IPR003423">
    <property type="entry name" value="OMP_efflux"/>
</dbReference>
<feature type="coiled-coil region" evidence="2">
    <location>
        <begin position="315"/>
        <end position="346"/>
    </location>
</feature>
<organism evidence="4 5">
    <name type="scientific">Pigmentiphaga soli</name>
    <dbReference type="NCBI Taxonomy" id="1007095"/>
    <lineage>
        <taxon>Bacteria</taxon>
        <taxon>Pseudomonadati</taxon>
        <taxon>Pseudomonadota</taxon>
        <taxon>Betaproteobacteria</taxon>
        <taxon>Burkholderiales</taxon>
        <taxon>Alcaligenaceae</taxon>
        <taxon>Pigmentiphaga</taxon>
    </lineage>
</organism>
<comment type="similarity">
    <text evidence="1">Belongs to the outer membrane factor (OMF) (TC 1.B.17) family.</text>
</comment>
<evidence type="ECO:0000256" key="3">
    <source>
        <dbReference type="SAM" id="SignalP"/>
    </source>
</evidence>
<dbReference type="Proteomes" id="UP001501671">
    <property type="component" value="Unassembled WGS sequence"/>
</dbReference>
<dbReference type="Pfam" id="PF02321">
    <property type="entry name" value="OEP"/>
    <property type="match status" value="2"/>
</dbReference>
<evidence type="ECO:0000256" key="1">
    <source>
        <dbReference type="ARBA" id="ARBA00007613"/>
    </source>
</evidence>
<evidence type="ECO:0000313" key="4">
    <source>
        <dbReference type="EMBL" id="GAA4321116.1"/>
    </source>
</evidence>
<name>A0ABP8GBA0_9BURK</name>
<dbReference type="EMBL" id="BAABFO010000001">
    <property type="protein sequence ID" value="GAA4321116.1"/>
    <property type="molecule type" value="Genomic_DNA"/>
</dbReference>
<gene>
    <name evidence="4" type="ORF">GCM10023144_00110</name>
</gene>
<keyword evidence="5" id="KW-1185">Reference proteome</keyword>
<feature type="signal peptide" evidence="3">
    <location>
        <begin position="1"/>
        <end position="16"/>
    </location>
</feature>